<evidence type="ECO:0000256" key="1">
    <source>
        <dbReference type="ARBA" id="ARBA00022737"/>
    </source>
</evidence>
<dbReference type="NCBIfam" id="TIGR01383">
    <property type="entry name" value="not_thiJ"/>
    <property type="match status" value="1"/>
</dbReference>
<dbReference type="Proteomes" id="UP000887572">
    <property type="component" value="Unplaced"/>
</dbReference>
<dbReference type="GO" id="GO:1903189">
    <property type="term" value="P:glyoxal metabolic process"/>
    <property type="evidence" value="ECO:0007669"/>
    <property type="project" value="TreeGrafter"/>
</dbReference>
<evidence type="ECO:0000313" key="4">
    <source>
        <dbReference type="WBParaSite" id="Gr19_v10_g9364.t1"/>
    </source>
</evidence>
<dbReference type="AlphaFoldDB" id="A0A914IBQ2"/>
<name>A0A914IBQ2_GLORO</name>
<protein>
    <submittedName>
        <fullName evidence="4">DJ-1/PfpI domain-containing protein</fullName>
    </submittedName>
</protein>
<dbReference type="CDD" id="cd03135">
    <property type="entry name" value="GATase1_DJ-1"/>
    <property type="match status" value="1"/>
</dbReference>
<dbReference type="WBParaSite" id="Gr19_v10_g9364.t1">
    <property type="protein sequence ID" value="Gr19_v10_g9364.t1"/>
    <property type="gene ID" value="Gr19_v10_g9364"/>
</dbReference>
<dbReference type="Gene3D" id="3.40.50.880">
    <property type="match status" value="1"/>
</dbReference>
<dbReference type="GO" id="GO:0046295">
    <property type="term" value="P:glycolate biosynthetic process"/>
    <property type="evidence" value="ECO:0007669"/>
    <property type="project" value="TreeGrafter"/>
</dbReference>
<dbReference type="GO" id="GO:0005739">
    <property type="term" value="C:mitochondrion"/>
    <property type="evidence" value="ECO:0007669"/>
    <property type="project" value="TreeGrafter"/>
</dbReference>
<dbReference type="PANTHER" id="PTHR48094">
    <property type="entry name" value="PROTEIN/NUCLEIC ACID DEGLYCASE DJ-1-RELATED"/>
    <property type="match status" value="1"/>
</dbReference>
<dbReference type="GO" id="GO:0005634">
    <property type="term" value="C:nucleus"/>
    <property type="evidence" value="ECO:0007669"/>
    <property type="project" value="TreeGrafter"/>
</dbReference>
<dbReference type="InterPro" id="IPR006287">
    <property type="entry name" value="DJ-1"/>
</dbReference>
<reference evidence="4" key="1">
    <citation type="submission" date="2022-11" db="UniProtKB">
        <authorList>
            <consortium name="WormBaseParasite"/>
        </authorList>
    </citation>
    <scope>IDENTIFICATION</scope>
</reference>
<dbReference type="InterPro" id="IPR029062">
    <property type="entry name" value="Class_I_gatase-like"/>
</dbReference>
<dbReference type="PANTHER" id="PTHR48094:SF12">
    <property type="entry name" value="PARKINSON DISEASE PROTEIN 7 HOMOLOG"/>
    <property type="match status" value="1"/>
</dbReference>
<dbReference type="GO" id="GO:0006979">
    <property type="term" value="P:response to oxidative stress"/>
    <property type="evidence" value="ECO:0007669"/>
    <property type="project" value="TreeGrafter"/>
</dbReference>
<evidence type="ECO:0000259" key="2">
    <source>
        <dbReference type="Pfam" id="PF01965"/>
    </source>
</evidence>
<accession>A0A914IBQ2</accession>
<dbReference type="FunFam" id="3.40.50.880:FF:000015">
    <property type="entry name" value="Protein DJ-1 homolog C"/>
    <property type="match status" value="1"/>
</dbReference>
<keyword evidence="3" id="KW-1185">Reference proteome</keyword>
<feature type="domain" description="DJ-1/PfpI" evidence="2">
    <location>
        <begin position="4"/>
        <end position="167"/>
    </location>
</feature>
<dbReference type="InterPro" id="IPR002818">
    <property type="entry name" value="DJ-1/PfpI"/>
</dbReference>
<evidence type="ECO:0000313" key="3">
    <source>
        <dbReference type="Proteomes" id="UP000887572"/>
    </source>
</evidence>
<dbReference type="Pfam" id="PF01965">
    <property type="entry name" value="DJ-1_PfpI"/>
    <property type="match status" value="1"/>
</dbReference>
<proteinExistence type="predicted"/>
<sequence>MSTKTALVIASNDSEESELVITVDVLRRAGVNVTIASLQDEKIIHCHEGINIQVDALLSDVQDDMFDAVILPGGPGAQNLADDERVGRILERHNHNGKVIGAICGGPQALASHKIASGAQITAYPAMQDKFNNYNFQKDARVCVCKNLITSQAPGTAFEFGVDIAKQLVGAEKAEEVRNFLLVR</sequence>
<dbReference type="InterPro" id="IPR050325">
    <property type="entry name" value="Prot/Nucl_acid_deglycase"/>
</dbReference>
<keyword evidence="1" id="KW-0677">Repeat</keyword>
<organism evidence="3 4">
    <name type="scientific">Globodera rostochiensis</name>
    <name type="common">Golden nematode worm</name>
    <name type="synonym">Heterodera rostochiensis</name>
    <dbReference type="NCBI Taxonomy" id="31243"/>
    <lineage>
        <taxon>Eukaryota</taxon>
        <taxon>Metazoa</taxon>
        <taxon>Ecdysozoa</taxon>
        <taxon>Nematoda</taxon>
        <taxon>Chromadorea</taxon>
        <taxon>Rhabditida</taxon>
        <taxon>Tylenchina</taxon>
        <taxon>Tylenchomorpha</taxon>
        <taxon>Tylenchoidea</taxon>
        <taxon>Heteroderidae</taxon>
        <taxon>Heteroderinae</taxon>
        <taxon>Globodera</taxon>
    </lineage>
</organism>
<dbReference type="SUPFAM" id="SSF52317">
    <property type="entry name" value="Class I glutamine amidotransferase-like"/>
    <property type="match status" value="1"/>
</dbReference>